<protein>
    <recommendedName>
        <fullName evidence="2">Protein FdhE homolog</fullName>
    </recommendedName>
</protein>
<evidence type="ECO:0000256" key="2">
    <source>
        <dbReference type="HAMAP-Rule" id="MF_00611"/>
    </source>
</evidence>
<organism evidence="6 7">
    <name type="scientific">Lichenifustis flavocetrariae</name>
    <dbReference type="NCBI Taxonomy" id="2949735"/>
    <lineage>
        <taxon>Bacteria</taxon>
        <taxon>Pseudomonadati</taxon>
        <taxon>Pseudomonadota</taxon>
        <taxon>Alphaproteobacteria</taxon>
        <taxon>Hyphomicrobiales</taxon>
        <taxon>Lichenihabitantaceae</taxon>
        <taxon>Lichenifustis</taxon>
    </lineage>
</organism>
<dbReference type="InterPro" id="IPR056796">
    <property type="entry name" value="FdhE_C"/>
</dbReference>
<comment type="similarity">
    <text evidence="2">Belongs to the FdhE family.</text>
</comment>
<dbReference type="SUPFAM" id="SSF144020">
    <property type="entry name" value="FdhE-like"/>
    <property type="match status" value="1"/>
</dbReference>
<dbReference type="GO" id="GO:0005829">
    <property type="term" value="C:cytosol"/>
    <property type="evidence" value="ECO:0007669"/>
    <property type="project" value="TreeGrafter"/>
</dbReference>
<evidence type="ECO:0000259" key="5">
    <source>
        <dbReference type="Pfam" id="PF24860"/>
    </source>
</evidence>
<dbReference type="Gene3D" id="3.90.1670.10">
    <property type="entry name" value="FdhE-like domain"/>
    <property type="match status" value="1"/>
</dbReference>
<dbReference type="InterPro" id="IPR024064">
    <property type="entry name" value="FdhE-like_sf"/>
</dbReference>
<dbReference type="InterPro" id="IPR006452">
    <property type="entry name" value="Formate_DH_accessory"/>
</dbReference>
<dbReference type="Pfam" id="PF04216">
    <property type="entry name" value="FdhE_N"/>
    <property type="match status" value="1"/>
</dbReference>
<dbReference type="GO" id="GO:0051604">
    <property type="term" value="P:protein maturation"/>
    <property type="evidence" value="ECO:0007669"/>
    <property type="project" value="TreeGrafter"/>
</dbReference>
<feature type="domain" description="FdhE central" evidence="4">
    <location>
        <begin position="187"/>
        <end position="225"/>
    </location>
</feature>
<dbReference type="InterPro" id="IPR056774">
    <property type="entry name" value="FdhE_N"/>
</dbReference>
<dbReference type="RefSeq" id="WP_282585764.1">
    <property type="nucleotide sequence ID" value="NZ_JAMOIM010000009.1"/>
</dbReference>
<comment type="caution">
    <text evidence="6">The sequence shown here is derived from an EMBL/GenBank/DDBJ whole genome shotgun (WGS) entry which is preliminary data.</text>
</comment>
<evidence type="ECO:0000259" key="4">
    <source>
        <dbReference type="Pfam" id="PF24859"/>
    </source>
</evidence>
<evidence type="ECO:0000259" key="3">
    <source>
        <dbReference type="Pfam" id="PF04216"/>
    </source>
</evidence>
<dbReference type="EMBL" id="JAMOIM010000009">
    <property type="protein sequence ID" value="MCW6509401.1"/>
    <property type="molecule type" value="Genomic_DNA"/>
</dbReference>
<dbReference type="PANTHER" id="PTHR37689:SF1">
    <property type="entry name" value="PROTEIN FDHE"/>
    <property type="match status" value="1"/>
</dbReference>
<dbReference type="InterPro" id="IPR056797">
    <property type="entry name" value="FdhE_central"/>
</dbReference>
<dbReference type="HAMAP" id="MF_00611">
    <property type="entry name" value="FdeH"/>
    <property type="match status" value="1"/>
</dbReference>
<keyword evidence="1 2" id="KW-0963">Cytoplasm</keyword>
<dbReference type="CDD" id="cd16341">
    <property type="entry name" value="FdhE"/>
    <property type="match status" value="1"/>
</dbReference>
<dbReference type="PANTHER" id="PTHR37689">
    <property type="entry name" value="PROTEIN FDHE"/>
    <property type="match status" value="1"/>
</dbReference>
<proteinExistence type="inferred from homology"/>
<dbReference type="Pfam" id="PF24860">
    <property type="entry name" value="FdhE_C"/>
    <property type="match status" value="1"/>
</dbReference>
<dbReference type="GO" id="GO:0008199">
    <property type="term" value="F:ferric iron binding"/>
    <property type="evidence" value="ECO:0007669"/>
    <property type="project" value="TreeGrafter"/>
</dbReference>
<feature type="domain" description="FdhE C-terminal" evidence="5">
    <location>
        <begin position="226"/>
        <end position="304"/>
    </location>
</feature>
<comment type="subcellular location">
    <subcellularLocation>
        <location evidence="2">Cytoplasm</location>
    </subcellularLocation>
</comment>
<evidence type="ECO:0000313" key="7">
    <source>
        <dbReference type="Proteomes" id="UP001165667"/>
    </source>
</evidence>
<dbReference type="NCBIfam" id="TIGR01562">
    <property type="entry name" value="FdhE"/>
    <property type="match status" value="1"/>
</dbReference>
<dbReference type="Proteomes" id="UP001165667">
    <property type="component" value="Unassembled WGS sequence"/>
</dbReference>
<gene>
    <name evidence="2 6" type="primary">fdhE</name>
    <name evidence="6" type="ORF">M8523_15365</name>
</gene>
<dbReference type="AlphaFoldDB" id="A0AA41YY44"/>
<dbReference type="PIRSF" id="PIRSF018296">
    <property type="entry name" value="Format_dh_formtn"/>
    <property type="match status" value="1"/>
</dbReference>
<name>A0AA41YY44_9HYPH</name>
<comment type="function">
    <text evidence="2">Necessary for formate dehydrogenase activity.</text>
</comment>
<evidence type="ECO:0000256" key="1">
    <source>
        <dbReference type="ARBA" id="ARBA00022490"/>
    </source>
</evidence>
<keyword evidence="7" id="KW-1185">Reference proteome</keyword>
<feature type="domain" description="FdhE N-terminal" evidence="3">
    <location>
        <begin position="21"/>
        <end position="183"/>
    </location>
</feature>
<reference evidence="6" key="1">
    <citation type="submission" date="2022-05" db="EMBL/GenBank/DDBJ databases">
        <authorList>
            <person name="Pankratov T."/>
        </authorList>
    </citation>
    <scope>NUCLEOTIDE SEQUENCE</scope>
    <source>
        <strain evidence="6">BP6-180914</strain>
    </source>
</reference>
<dbReference type="Pfam" id="PF24859">
    <property type="entry name" value="FdhE_central"/>
    <property type="match status" value="1"/>
</dbReference>
<accession>A0AA41YY44</accession>
<evidence type="ECO:0000313" key="6">
    <source>
        <dbReference type="EMBL" id="MCW6509401.1"/>
    </source>
</evidence>
<sequence>MAEQSPLQPDPSMVGGVSKAPFVLPPGPLRIFTRRADRFDILASTSKLAPYLNFLGALTRAQASLVATLPALPPPDAAQIERARAAAMPPIDRASLATAPDLATTFDRLFEAAATIEMPAAAAQALSTTRQAEPGMLRAMTANVLADAIPRDSLAPHLFVAAGIQVHAARCAAALDPSTLVPIAVGVCPACGGPPGVSVVVGFSGAEGARYAVCSCCSTSWNEVRVKCIACGSTQGIGYRDTSEPGTTATVKAEVCDHCHSWIKILYQNQNPSLDPVADDVASLGLDMLMRGTDYRAAGSNPFMLGY</sequence>